<dbReference type="GO" id="GO:0097582">
    <property type="term" value="C:dolichyl-phosphate-mannose-protein mannosyltransferase Pmt1p-Pmt2p dimer complex"/>
    <property type="evidence" value="ECO:0007669"/>
    <property type="project" value="EnsemblFungi"/>
</dbReference>
<dbReference type="VEuPathDB" id="FungiDB:GVI51_L07095"/>
<dbReference type="InterPro" id="IPR003342">
    <property type="entry name" value="ArnT-like_N"/>
</dbReference>
<reference evidence="18 19" key="1">
    <citation type="submission" date="2015-10" db="EMBL/GenBank/DDBJ databases">
        <title>Draft genomes sequences of Candida glabrata isolates 1A, 1B, 2A, 2B, 3A and 3B.</title>
        <authorList>
            <person name="Haavelsrud O.E."/>
            <person name="Gaustad P."/>
        </authorList>
    </citation>
    <scope>NUCLEOTIDE SEQUENCE [LARGE SCALE GENOMIC DNA]</scope>
    <source>
        <strain evidence="18">910700640</strain>
    </source>
</reference>
<dbReference type="Gene3D" id="2.80.10.50">
    <property type="match status" value="1"/>
</dbReference>
<feature type="domain" description="MIR" evidence="16">
    <location>
        <begin position="399"/>
        <end position="459"/>
    </location>
</feature>
<comment type="caution">
    <text evidence="18">The sequence shown here is derived from an EMBL/GenBank/DDBJ whole genome shotgun (WGS) entry which is preliminary data.</text>
</comment>
<evidence type="ECO:0000256" key="3">
    <source>
        <dbReference type="ARBA" id="ARBA00007222"/>
    </source>
</evidence>
<keyword evidence="5 15" id="KW-0328">Glycosyltransferase</keyword>
<dbReference type="GO" id="GO:0009272">
    <property type="term" value="P:fungal-type cell wall biogenesis"/>
    <property type="evidence" value="ECO:0007669"/>
    <property type="project" value="EnsemblFungi"/>
</dbReference>
<keyword evidence="6 15" id="KW-0808">Transferase</keyword>
<feature type="transmembrane region" description="Helical" evidence="15">
    <location>
        <begin position="247"/>
        <end position="265"/>
    </location>
</feature>
<dbReference type="Proteomes" id="UP000054886">
    <property type="component" value="Unassembled WGS sequence"/>
</dbReference>
<comment type="pathway">
    <text evidence="2 15">Protein modification; protein glycosylation.</text>
</comment>
<evidence type="ECO:0000256" key="11">
    <source>
        <dbReference type="ARBA" id="ARBA00023136"/>
    </source>
</evidence>
<evidence type="ECO:0000256" key="1">
    <source>
        <dbReference type="ARBA" id="ARBA00004477"/>
    </source>
</evidence>
<dbReference type="GO" id="GO:0036503">
    <property type="term" value="P:ERAD pathway"/>
    <property type="evidence" value="ECO:0007669"/>
    <property type="project" value="EnsemblFungi"/>
</dbReference>
<dbReference type="GO" id="GO:0097583">
    <property type="term" value="C:dolichyl-phosphate-mannose-protein mannosyltransferase Pmt1p-Pmt3p dimer complex"/>
    <property type="evidence" value="ECO:0007669"/>
    <property type="project" value="EnsemblFungi"/>
</dbReference>
<dbReference type="SUPFAM" id="SSF82109">
    <property type="entry name" value="MIR domain"/>
    <property type="match status" value="1"/>
</dbReference>
<evidence type="ECO:0000256" key="8">
    <source>
        <dbReference type="ARBA" id="ARBA00022737"/>
    </source>
</evidence>
<sequence>MSDKKAEKQPQPVSTADSLLCMDVDPVPEVKINKGPLRPYIDFEGDYDTAKLRTVKTLKEKLMVAILLIITAFVRLYKLSWPSSVVFDEVHFGGFASKYIKGDFFMDVHPPLAKMLFAGVGALAGYTGDFSFKPIGEEYPDTVPFYTMRLFSASLGVFTVLMLYLTLRASGVRLGVAYLFALVFAFENSFVTISRYILLDAPLICFIAAAVYSYKKSELYPTNSFRALKSLLATGIALGLASSSKWVGLFTVAWVGLLCVWKLWFMIGDLNKSPCTIVKAAIGKLVLLLGVPILLYVAFFYVHFQALIHDGSGSSFFPSEFRATLEGNQIPSDVVYDVGVGSIVTLKHLSTEGGYLHSHSHAYPTGSEQQQITLYPFLDDNNKWVIERSHLPGASLKDFIGLKNGESISLLHLATGVRLHSHDHKPPVSESADWQKEVSGYGYLGFTGDINDHWTIEIDQSASKPGIAQHEVRAIDTKFKLRHATGCYLFSHEVKLPKWGFDQQEVTCATQGKPELLLWYIEGSENPQLPENTPRISYKPMNFIEKFIENHKKMWKINKGLTGTHYYESLAYEWPLMRRGIGYWGEHHRKIYLLGNAVTWWAVSAFILVYAAILAFEAGSFLVGKPILQDKNVINFHVQVLHYLLGFAIHYVPFFLMGRQLFLHHYLPAYYFGILALAHAFDIIITFVCKNRRQAAYALLILFTAASIYFFHAHSPIAYGTDWTKDVCRNSRWVSTWDYDCENYFNDLSEYANYTYVPKITTDEATTDVQNVVPAAEPEQQEKKAVVSDVNGAASPHKREKVEKNEAERMLDDLSNKKFLDGNGNELSPEQVKKLLEKEGIENLKIEKEVNHVRKRVA</sequence>
<dbReference type="EMBL" id="LLZZ01000153">
    <property type="protein sequence ID" value="KTA98412.1"/>
    <property type="molecule type" value="Genomic_DNA"/>
</dbReference>
<dbReference type="UniPathway" id="UPA00378"/>
<evidence type="ECO:0000256" key="7">
    <source>
        <dbReference type="ARBA" id="ARBA00022692"/>
    </source>
</evidence>
<dbReference type="AlphaFoldDB" id="A0A0W0CGA9"/>
<dbReference type="GO" id="GO:1900101">
    <property type="term" value="P:regulation of endoplasmic reticulum unfolded protein response"/>
    <property type="evidence" value="ECO:0007669"/>
    <property type="project" value="EnsemblFungi"/>
</dbReference>
<evidence type="ECO:0000256" key="14">
    <source>
        <dbReference type="ARBA" id="ARBA00045102"/>
    </source>
</evidence>
<comment type="catalytic activity">
    <reaction evidence="14 15">
        <text>a di-trans,poly-cis-dolichyl beta-D-mannosyl phosphate + L-seryl-[protein] = 3-O-(alpha-D-mannosyl)-L-seryl-[protein] + a di-trans,poly-cis-dolichyl phosphate + H(+)</text>
        <dbReference type="Rhea" id="RHEA:17377"/>
        <dbReference type="Rhea" id="RHEA-COMP:9863"/>
        <dbReference type="Rhea" id="RHEA-COMP:13546"/>
        <dbReference type="Rhea" id="RHEA-COMP:19498"/>
        <dbReference type="Rhea" id="RHEA-COMP:19501"/>
        <dbReference type="ChEBI" id="CHEBI:15378"/>
        <dbReference type="ChEBI" id="CHEBI:29999"/>
        <dbReference type="ChEBI" id="CHEBI:57683"/>
        <dbReference type="ChEBI" id="CHEBI:58211"/>
        <dbReference type="ChEBI" id="CHEBI:137321"/>
        <dbReference type="EC" id="2.4.1.109"/>
    </reaction>
</comment>
<dbReference type="SMART" id="SM00472">
    <property type="entry name" value="MIR"/>
    <property type="match status" value="3"/>
</dbReference>
<evidence type="ECO:0000256" key="4">
    <source>
        <dbReference type="ARBA" id="ARBA00012839"/>
    </source>
</evidence>
<comment type="function">
    <text evidence="15">Transfers mannose from Dol-P-mannose to Ser or Thr residues on proteins.</text>
</comment>
<evidence type="ECO:0000256" key="12">
    <source>
        <dbReference type="ARBA" id="ARBA00023180"/>
    </source>
</evidence>
<dbReference type="PANTHER" id="PTHR10050:SF50">
    <property type="entry name" value="DOLICHYL-PHOSPHATE-MANNOSE--PROTEIN MANNOSYLTRANSFERASE 1-RELATED"/>
    <property type="match status" value="1"/>
</dbReference>
<evidence type="ECO:0000313" key="18">
    <source>
        <dbReference type="EMBL" id="KTA98412.1"/>
    </source>
</evidence>
<keyword evidence="11 15" id="KW-0472">Membrane</keyword>
<dbReference type="InterPro" id="IPR036300">
    <property type="entry name" value="MIR_dom_sf"/>
</dbReference>
<dbReference type="CDD" id="cd23283">
    <property type="entry name" value="beta-trefoil_MIR_PMT1-like"/>
    <property type="match status" value="1"/>
</dbReference>
<evidence type="ECO:0000256" key="2">
    <source>
        <dbReference type="ARBA" id="ARBA00004922"/>
    </source>
</evidence>
<dbReference type="EC" id="2.4.1.109" evidence="4 15"/>
<evidence type="ECO:0000256" key="13">
    <source>
        <dbReference type="ARBA" id="ARBA00045085"/>
    </source>
</evidence>
<dbReference type="PANTHER" id="PTHR10050">
    <property type="entry name" value="DOLICHYL-PHOSPHATE-MANNOSE--PROTEIN MANNOSYLTRANSFERASE"/>
    <property type="match status" value="1"/>
</dbReference>
<dbReference type="PROSITE" id="PS50919">
    <property type="entry name" value="MIR"/>
    <property type="match status" value="2"/>
</dbReference>
<feature type="transmembrane region" description="Helical" evidence="15">
    <location>
        <begin position="636"/>
        <end position="657"/>
    </location>
</feature>
<proteinExistence type="inferred from homology"/>
<evidence type="ECO:0000256" key="6">
    <source>
        <dbReference type="ARBA" id="ARBA00022679"/>
    </source>
</evidence>
<evidence type="ECO:0000313" key="17">
    <source>
        <dbReference type="EMBL" id="KTA96813.1"/>
    </source>
</evidence>
<dbReference type="VEuPathDB" id="FungiDB:GWK60_L07997"/>
<dbReference type="InterPro" id="IPR016093">
    <property type="entry name" value="MIR_motif"/>
</dbReference>
<evidence type="ECO:0000259" key="16">
    <source>
        <dbReference type="PROSITE" id="PS50919"/>
    </source>
</evidence>
<feature type="transmembrane region" description="Helical" evidence="15">
    <location>
        <begin position="285"/>
        <end position="304"/>
    </location>
</feature>
<dbReference type="Pfam" id="PF02815">
    <property type="entry name" value="MIR"/>
    <property type="match status" value="1"/>
</dbReference>
<evidence type="ECO:0000313" key="19">
    <source>
        <dbReference type="Proteomes" id="UP000054886"/>
    </source>
</evidence>
<keyword evidence="10 15" id="KW-1133">Transmembrane helix</keyword>
<dbReference type="Pfam" id="PF02366">
    <property type="entry name" value="PMT"/>
    <property type="match status" value="1"/>
</dbReference>
<comment type="catalytic activity">
    <reaction evidence="13 15">
        <text>a di-trans,poly-cis-dolichyl beta-D-mannosyl phosphate + L-threonyl-[protein] = 3-O-(alpha-D-mannosyl)-L-threonyl-[protein] + a di-trans,poly-cis-dolichyl phosphate + H(+)</text>
        <dbReference type="Rhea" id="RHEA:53396"/>
        <dbReference type="Rhea" id="RHEA-COMP:11060"/>
        <dbReference type="Rhea" id="RHEA-COMP:13547"/>
        <dbReference type="Rhea" id="RHEA-COMP:19498"/>
        <dbReference type="Rhea" id="RHEA-COMP:19501"/>
        <dbReference type="ChEBI" id="CHEBI:15378"/>
        <dbReference type="ChEBI" id="CHEBI:30013"/>
        <dbReference type="ChEBI" id="CHEBI:57683"/>
        <dbReference type="ChEBI" id="CHEBI:58211"/>
        <dbReference type="ChEBI" id="CHEBI:137323"/>
        <dbReference type="EC" id="2.4.1.109"/>
    </reaction>
</comment>
<feature type="transmembrane region" description="Helical" evidence="15">
    <location>
        <begin position="61"/>
        <end position="77"/>
    </location>
</feature>
<dbReference type="GO" id="GO:0032527">
    <property type="term" value="P:protein exit from endoplasmic reticulum"/>
    <property type="evidence" value="ECO:0007669"/>
    <property type="project" value="EnsemblFungi"/>
</dbReference>
<dbReference type="GO" id="GO:0004169">
    <property type="term" value="F:dolichyl-phosphate-mannose-protein mannosyltransferase activity"/>
    <property type="evidence" value="ECO:0007669"/>
    <property type="project" value="UniProtKB-UniRule"/>
</dbReference>
<feature type="transmembrane region" description="Helical" evidence="15">
    <location>
        <begin position="695"/>
        <end position="712"/>
    </location>
</feature>
<comment type="subcellular location">
    <subcellularLocation>
        <location evidence="1 15">Endoplasmic reticulum membrane</location>
        <topology evidence="1 15">Multi-pass membrane protein</topology>
    </subcellularLocation>
</comment>
<gene>
    <name evidence="18" type="ORF">AO440_005130</name>
    <name evidence="17" type="ORF">AO440_005405</name>
</gene>
<keyword evidence="9 15" id="KW-0256">Endoplasmic reticulum</keyword>
<feature type="domain" description="MIR" evidence="16">
    <location>
        <begin position="335"/>
        <end position="389"/>
    </location>
</feature>
<dbReference type="Pfam" id="PF16192">
    <property type="entry name" value="PMT_4TMC"/>
    <property type="match status" value="1"/>
</dbReference>
<accession>A0A0W0CGA9</accession>
<keyword evidence="7 15" id="KW-0812">Transmembrane</keyword>
<evidence type="ECO:0000256" key="5">
    <source>
        <dbReference type="ARBA" id="ARBA00022676"/>
    </source>
</evidence>
<dbReference type="VEuPathDB" id="FungiDB:GW608_L08019"/>
<dbReference type="EMBL" id="LLZZ01000167">
    <property type="protein sequence ID" value="KTA96813.1"/>
    <property type="molecule type" value="Genomic_DNA"/>
</dbReference>
<feature type="transmembrane region" description="Helical" evidence="15">
    <location>
        <begin position="669"/>
        <end position="688"/>
    </location>
</feature>
<evidence type="ECO:0000256" key="15">
    <source>
        <dbReference type="RuleBase" id="RU367007"/>
    </source>
</evidence>
<dbReference type="VEuPathDB" id="FungiDB:CAGL0L07216g"/>
<keyword evidence="8" id="KW-0677">Repeat</keyword>
<comment type="similarity">
    <text evidence="3 15">Belongs to the glycosyltransferase 39 family.</text>
</comment>
<keyword evidence="12" id="KW-0325">Glycoprotein</keyword>
<feature type="transmembrane region" description="Helical" evidence="15">
    <location>
        <begin position="598"/>
        <end position="624"/>
    </location>
</feature>
<dbReference type="VEuPathDB" id="FungiDB:B1J91_L07216g"/>
<feature type="transmembrane region" description="Helical" evidence="15">
    <location>
        <begin position="172"/>
        <end position="190"/>
    </location>
</feature>
<dbReference type="InterPro" id="IPR032421">
    <property type="entry name" value="PMT_4TMC"/>
</dbReference>
<evidence type="ECO:0000256" key="9">
    <source>
        <dbReference type="ARBA" id="ARBA00022824"/>
    </source>
</evidence>
<protein>
    <recommendedName>
        <fullName evidence="4 15">Dolichyl-phosphate-mannose--protein mannosyltransferase</fullName>
        <ecNumber evidence="4 15">2.4.1.109</ecNumber>
    </recommendedName>
</protein>
<dbReference type="InterPro" id="IPR027005">
    <property type="entry name" value="PMT-like"/>
</dbReference>
<feature type="transmembrane region" description="Helical" evidence="15">
    <location>
        <begin position="146"/>
        <end position="165"/>
    </location>
</feature>
<evidence type="ECO:0000256" key="10">
    <source>
        <dbReference type="ARBA" id="ARBA00022989"/>
    </source>
</evidence>
<organism evidence="18 19">
    <name type="scientific">Candida glabrata</name>
    <name type="common">Yeast</name>
    <name type="synonym">Torulopsis glabrata</name>
    <dbReference type="NCBI Taxonomy" id="5478"/>
    <lineage>
        <taxon>Eukaryota</taxon>
        <taxon>Fungi</taxon>
        <taxon>Dikarya</taxon>
        <taxon>Ascomycota</taxon>
        <taxon>Saccharomycotina</taxon>
        <taxon>Saccharomycetes</taxon>
        <taxon>Saccharomycetales</taxon>
        <taxon>Saccharomycetaceae</taxon>
        <taxon>Nakaseomyces</taxon>
    </lineage>
</organism>
<name>A0A0W0CGA9_CANGB</name>